<feature type="transmembrane region" description="Helical" evidence="7">
    <location>
        <begin position="103"/>
        <end position="123"/>
    </location>
</feature>
<dbReference type="Proteomes" id="UP000184533">
    <property type="component" value="Unassembled WGS sequence"/>
</dbReference>
<dbReference type="GO" id="GO:0051603">
    <property type="term" value="P:proteolysis involved in protein catabolic process"/>
    <property type="evidence" value="ECO:0007669"/>
    <property type="project" value="TreeGrafter"/>
</dbReference>
<evidence type="ECO:0000256" key="2">
    <source>
        <dbReference type="ARBA" id="ARBA00022723"/>
    </source>
</evidence>
<keyword evidence="1 6" id="KW-0645">Protease</keyword>
<organism evidence="9 10">
    <name type="scientific">Devosia limi DSM 17137</name>
    <dbReference type="NCBI Taxonomy" id="1121477"/>
    <lineage>
        <taxon>Bacteria</taxon>
        <taxon>Pseudomonadati</taxon>
        <taxon>Pseudomonadota</taxon>
        <taxon>Alphaproteobacteria</taxon>
        <taxon>Hyphomicrobiales</taxon>
        <taxon>Devosiaceae</taxon>
        <taxon>Devosia</taxon>
    </lineage>
</organism>
<evidence type="ECO:0000256" key="1">
    <source>
        <dbReference type="ARBA" id="ARBA00022670"/>
    </source>
</evidence>
<comment type="cofactor">
    <cofactor evidence="6">
        <name>Zn(2+)</name>
        <dbReference type="ChEBI" id="CHEBI:29105"/>
    </cofactor>
    <text evidence="6">Binds 1 zinc ion per subunit.</text>
</comment>
<keyword evidence="7" id="KW-0812">Transmembrane</keyword>
<dbReference type="GO" id="GO:0004222">
    <property type="term" value="F:metalloendopeptidase activity"/>
    <property type="evidence" value="ECO:0007669"/>
    <property type="project" value="InterPro"/>
</dbReference>
<evidence type="ECO:0000259" key="8">
    <source>
        <dbReference type="Pfam" id="PF01435"/>
    </source>
</evidence>
<protein>
    <submittedName>
        <fullName evidence="9">Peptidase family M48</fullName>
    </submittedName>
</protein>
<dbReference type="OrthoDB" id="9810445at2"/>
<dbReference type="PANTHER" id="PTHR22726:SF1">
    <property type="entry name" value="METALLOENDOPEPTIDASE OMA1, MITOCHONDRIAL"/>
    <property type="match status" value="1"/>
</dbReference>
<comment type="similarity">
    <text evidence="6">Belongs to the peptidase M48 family.</text>
</comment>
<evidence type="ECO:0000256" key="7">
    <source>
        <dbReference type="SAM" id="Phobius"/>
    </source>
</evidence>
<dbReference type="InterPro" id="IPR001915">
    <property type="entry name" value="Peptidase_M48"/>
</dbReference>
<accession>A0A1M4TSA3</accession>
<keyword evidence="5 6" id="KW-0482">Metalloprotease</keyword>
<dbReference type="RefSeq" id="WP_143154381.1">
    <property type="nucleotide sequence ID" value="NZ_FQVC01000001.1"/>
</dbReference>
<dbReference type="Pfam" id="PF01435">
    <property type="entry name" value="Peptidase_M48"/>
    <property type="match status" value="1"/>
</dbReference>
<feature type="domain" description="Peptidase M48" evidence="8">
    <location>
        <begin position="173"/>
        <end position="344"/>
    </location>
</feature>
<keyword evidence="7" id="KW-0472">Membrane</keyword>
<dbReference type="GO" id="GO:0016020">
    <property type="term" value="C:membrane"/>
    <property type="evidence" value="ECO:0007669"/>
    <property type="project" value="TreeGrafter"/>
</dbReference>
<dbReference type="PANTHER" id="PTHR22726">
    <property type="entry name" value="METALLOENDOPEPTIDASE OMA1"/>
    <property type="match status" value="1"/>
</dbReference>
<dbReference type="GO" id="GO:0046872">
    <property type="term" value="F:metal ion binding"/>
    <property type="evidence" value="ECO:0007669"/>
    <property type="project" value="UniProtKB-KW"/>
</dbReference>
<dbReference type="Gene3D" id="3.30.2010.10">
    <property type="entry name" value="Metalloproteases ('zincins'), catalytic domain"/>
    <property type="match status" value="1"/>
</dbReference>
<dbReference type="EMBL" id="FQVC01000001">
    <property type="protein sequence ID" value="SHE47342.1"/>
    <property type="molecule type" value="Genomic_DNA"/>
</dbReference>
<evidence type="ECO:0000313" key="9">
    <source>
        <dbReference type="EMBL" id="SHE47342.1"/>
    </source>
</evidence>
<evidence type="ECO:0000256" key="3">
    <source>
        <dbReference type="ARBA" id="ARBA00022801"/>
    </source>
</evidence>
<evidence type="ECO:0000256" key="4">
    <source>
        <dbReference type="ARBA" id="ARBA00022833"/>
    </source>
</evidence>
<name>A0A1M4TSA3_9HYPH</name>
<keyword evidence="7" id="KW-1133">Transmembrane helix</keyword>
<sequence>MAIAARYHDGQTAEVHAVGLDYERQGAVGAVIIRDAATRAEMARWTSSDIFAVHGRQGELRLGASGHTDGARLVISGDRDIARIRATLPILAEKRRAETGRQLRLAALATAALASVIVAYLYGVPLLASRIVNLVPIAWERSLGDTVARQMEASLAAEAGFEVCDPDPDSAANRAIARFGAAALAGSGSPFDLDITVVRTDVPNAFALPGGKVYFFSALLERAQTPDEFAGVLAHEIGHVAHRHGMEQLISTAGTGALIGFILGDMTGVSVAAGLGATLIDSRFSRDAERQADRFAADVAKRMDFQPAGLADLLDRVGEDDDFTKAFALLNTHPLTDERRAALVDLTRERPGDVEPPFTLAEWVAIRTMCERHPAGKTKTR</sequence>
<dbReference type="InterPro" id="IPR051156">
    <property type="entry name" value="Mito/Outer_Membr_Metalloprot"/>
</dbReference>
<keyword evidence="3 6" id="KW-0378">Hydrolase</keyword>
<keyword evidence="2" id="KW-0479">Metal-binding</keyword>
<reference evidence="9 10" key="1">
    <citation type="submission" date="2016-11" db="EMBL/GenBank/DDBJ databases">
        <authorList>
            <person name="Jaros S."/>
            <person name="Januszkiewicz K."/>
            <person name="Wedrychowicz H."/>
        </authorList>
    </citation>
    <scope>NUCLEOTIDE SEQUENCE [LARGE SCALE GENOMIC DNA]</scope>
    <source>
        <strain evidence="9 10">DSM 17137</strain>
    </source>
</reference>
<dbReference type="AlphaFoldDB" id="A0A1M4TSA3"/>
<proteinExistence type="inferred from homology"/>
<evidence type="ECO:0000256" key="6">
    <source>
        <dbReference type="RuleBase" id="RU003983"/>
    </source>
</evidence>
<evidence type="ECO:0000256" key="5">
    <source>
        <dbReference type="ARBA" id="ARBA00023049"/>
    </source>
</evidence>
<evidence type="ECO:0000313" key="10">
    <source>
        <dbReference type="Proteomes" id="UP000184533"/>
    </source>
</evidence>
<dbReference type="CDD" id="cd07332">
    <property type="entry name" value="M48C_Oma1_like"/>
    <property type="match status" value="1"/>
</dbReference>
<keyword evidence="4 6" id="KW-0862">Zinc</keyword>
<gene>
    <name evidence="9" type="ORF">SAMN02745223_00480</name>
</gene>